<dbReference type="Proteomes" id="UP000565441">
    <property type="component" value="Unassembled WGS sequence"/>
</dbReference>
<dbReference type="OrthoDB" id="3265817at2759"/>
<evidence type="ECO:0000313" key="2">
    <source>
        <dbReference type="EMBL" id="KAF5386617.1"/>
    </source>
</evidence>
<feature type="region of interest" description="Disordered" evidence="1">
    <location>
        <begin position="170"/>
        <end position="228"/>
    </location>
</feature>
<name>A0A8H5MAB9_9AGAR</name>
<gene>
    <name evidence="2" type="ORF">D9615_001541</name>
</gene>
<feature type="compositionally biased region" description="Basic and acidic residues" evidence="1">
    <location>
        <begin position="200"/>
        <end position="209"/>
    </location>
</feature>
<feature type="compositionally biased region" description="Low complexity" evidence="1">
    <location>
        <begin position="21"/>
        <end position="60"/>
    </location>
</feature>
<accession>A0A8H5MAB9</accession>
<evidence type="ECO:0000313" key="3">
    <source>
        <dbReference type="Proteomes" id="UP000565441"/>
    </source>
</evidence>
<proteinExistence type="predicted"/>
<comment type="caution">
    <text evidence="2">The sequence shown here is derived from an EMBL/GenBank/DDBJ whole genome shotgun (WGS) entry which is preliminary data.</text>
</comment>
<dbReference type="EMBL" id="JAACJP010000002">
    <property type="protein sequence ID" value="KAF5386617.1"/>
    <property type="molecule type" value="Genomic_DNA"/>
</dbReference>
<reference evidence="2 3" key="1">
    <citation type="journal article" date="2020" name="ISME J.">
        <title>Uncovering the hidden diversity of litter-decomposition mechanisms in mushroom-forming fungi.</title>
        <authorList>
            <person name="Floudas D."/>
            <person name="Bentzer J."/>
            <person name="Ahren D."/>
            <person name="Johansson T."/>
            <person name="Persson P."/>
            <person name="Tunlid A."/>
        </authorList>
    </citation>
    <scope>NUCLEOTIDE SEQUENCE [LARGE SCALE GENOMIC DNA]</scope>
    <source>
        <strain evidence="2 3">CBS 661.87</strain>
    </source>
</reference>
<dbReference type="AlphaFoldDB" id="A0A8H5MAB9"/>
<evidence type="ECO:0000256" key="1">
    <source>
        <dbReference type="SAM" id="MobiDB-lite"/>
    </source>
</evidence>
<feature type="region of interest" description="Disordered" evidence="1">
    <location>
        <begin position="1"/>
        <end position="84"/>
    </location>
</feature>
<keyword evidence="3" id="KW-1185">Reference proteome</keyword>
<feature type="region of interest" description="Disordered" evidence="1">
    <location>
        <begin position="102"/>
        <end position="127"/>
    </location>
</feature>
<organism evidence="2 3">
    <name type="scientific">Tricholomella constricta</name>
    <dbReference type="NCBI Taxonomy" id="117010"/>
    <lineage>
        <taxon>Eukaryota</taxon>
        <taxon>Fungi</taxon>
        <taxon>Dikarya</taxon>
        <taxon>Basidiomycota</taxon>
        <taxon>Agaricomycotina</taxon>
        <taxon>Agaricomycetes</taxon>
        <taxon>Agaricomycetidae</taxon>
        <taxon>Agaricales</taxon>
        <taxon>Tricholomatineae</taxon>
        <taxon>Lyophyllaceae</taxon>
        <taxon>Tricholomella</taxon>
    </lineage>
</organism>
<protein>
    <submittedName>
        <fullName evidence="2">Uncharacterized protein</fullName>
    </submittedName>
</protein>
<sequence>MSAESYSGEKSRSLSVEIPGSSSVNSSLVSSPTGILSTSTSISASTSTSTSTTASTSSLPDRPSISFAPLPELAPRRRRSTAPLGMAARSQLMRRRRHLQNSFENEGGNAMWTDEEMEQQRQVAMNEARRRHYQHHYYDEDEDMEGEDPFLALGKLVKGAGKSIWRRVSQRDLAKKGKAKEKEKGVEGEVESSPGGGEGDENRSGRGTEVEAESTSAVSESEQQRHVLATITPNEGDAAEIDADDDEHFRLVGQTETIRDGHAKYAWITEALNDTASPRPSQSDYSHEHS</sequence>
<feature type="compositionally biased region" description="Basic and acidic residues" evidence="1">
    <location>
        <begin position="170"/>
        <end position="187"/>
    </location>
</feature>